<name>A0ABN3DND2_9ACTN</name>
<comment type="caution">
    <text evidence="7">The sequence shown here is derived from an EMBL/GenBank/DDBJ whole genome shotgun (WGS) entry which is preliminary data.</text>
</comment>
<evidence type="ECO:0000256" key="4">
    <source>
        <dbReference type="ARBA" id="ARBA00022729"/>
    </source>
</evidence>
<feature type="domain" description="Solute-binding protein family 5" evidence="6">
    <location>
        <begin position="80"/>
        <end position="453"/>
    </location>
</feature>
<dbReference type="PROSITE" id="PS51257">
    <property type="entry name" value="PROKAR_LIPOPROTEIN"/>
    <property type="match status" value="1"/>
</dbReference>
<gene>
    <name evidence="7" type="ORF">GCM10010430_15700</name>
</gene>
<reference evidence="7 8" key="1">
    <citation type="journal article" date="2019" name="Int. J. Syst. Evol. Microbiol.">
        <title>The Global Catalogue of Microorganisms (GCM) 10K type strain sequencing project: providing services to taxonomists for standard genome sequencing and annotation.</title>
        <authorList>
            <consortium name="The Broad Institute Genomics Platform"/>
            <consortium name="The Broad Institute Genome Sequencing Center for Infectious Disease"/>
            <person name="Wu L."/>
            <person name="Ma J."/>
        </authorList>
    </citation>
    <scope>NUCLEOTIDE SEQUENCE [LARGE SCALE GENOMIC DNA]</scope>
    <source>
        <strain evidence="7 8">JCM 7356</strain>
    </source>
</reference>
<comment type="subcellular location">
    <subcellularLocation>
        <location evidence="1">Cell envelope</location>
    </subcellularLocation>
</comment>
<keyword evidence="3" id="KW-0813">Transport</keyword>
<comment type="similarity">
    <text evidence="2">Belongs to the bacterial solute-binding protein 5 family.</text>
</comment>
<protein>
    <submittedName>
        <fullName evidence="7">ABC transporter substrate-binding protein</fullName>
    </submittedName>
</protein>
<dbReference type="SUPFAM" id="SSF53850">
    <property type="entry name" value="Periplasmic binding protein-like II"/>
    <property type="match status" value="1"/>
</dbReference>
<feature type="chain" id="PRO_5045116580" evidence="5">
    <location>
        <begin position="23"/>
        <end position="538"/>
    </location>
</feature>
<evidence type="ECO:0000256" key="2">
    <source>
        <dbReference type="ARBA" id="ARBA00005695"/>
    </source>
</evidence>
<dbReference type="Gene3D" id="3.40.190.10">
    <property type="entry name" value="Periplasmic binding protein-like II"/>
    <property type="match status" value="1"/>
</dbReference>
<keyword evidence="4 5" id="KW-0732">Signal</keyword>
<dbReference type="RefSeq" id="WP_344635505.1">
    <property type="nucleotide sequence ID" value="NZ_BAAATR010000005.1"/>
</dbReference>
<dbReference type="InterPro" id="IPR030678">
    <property type="entry name" value="Peptide/Ni-bd"/>
</dbReference>
<evidence type="ECO:0000313" key="7">
    <source>
        <dbReference type="EMBL" id="GAA2235766.1"/>
    </source>
</evidence>
<dbReference type="InterPro" id="IPR000914">
    <property type="entry name" value="SBP_5_dom"/>
</dbReference>
<evidence type="ECO:0000256" key="3">
    <source>
        <dbReference type="ARBA" id="ARBA00022448"/>
    </source>
</evidence>
<feature type="signal peptide" evidence="5">
    <location>
        <begin position="1"/>
        <end position="22"/>
    </location>
</feature>
<dbReference type="Proteomes" id="UP001500305">
    <property type="component" value="Unassembled WGS sequence"/>
</dbReference>
<evidence type="ECO:0000259" key="6">
    <source>
        <dbReference type="Pfam" id="PF00496"/>
    </source>
</evidence>
<dbReference type="PANTHER" id="PTHR30290">
    <property type="entry name" value="PERIPLASMIC BINDING COMPONENT OF ABC TRANSPORTER"/>
    <property type="match status" value="1"/>
</dbReference>
<dbReference type="PANTHER" id="PTHR30290:SF10">
    <property type="entry name" value="PERIPLASMIC OLIGOPEPTIDE-BINDING PROTEIN-RELATED"/>
    <property type="match status" value="1"/>
</dbReference>
<keyword evidence="8" id="KW-1185">Reference proteome</keyword>
<sequence length="538" mass="57511">MTSGNRLAVLGCAVLVATTAAGCASATKAVTGGSGNGPITMGTVNTTTVLDPAGAYDSGSWLLFDNVFQSLLKFPEGATTPQPDAAKSCAFTGSDALTYECTMRDGLKFSNGHPLTNEDAVFSVQRMLKIKDASGPATLLSTIKSVETKGDTGVVIHLKTPDAVLPAKLASAAGSIVDHQVFPADHLLSNDKIVGSGPYKIDSIEDLAGNDSHALGKVALSANSQYGGDAKLQNNKFVVRFYNSADDIKTALDKGDIDLVDNNSLDPAVSAKMETDQQAGKGDYKVAEGDSGESRYLAFNTKDSTVGNQAVRQAVAQLIDRKALAGNAYAETVQPLYSLIPAGITGHNTSFFDKYQDPDVNKAKRYLAGAKLQTPVPIKLNITSSSSRSGDREINEIKRELEDGGLFQVTVQQEKDFKKYQDGWSSGSYQAYLVSWTPDYPDPDDFVSPLLVDGGVFHTGWDDPKISQQLVPDSIKQTDRTAGGNYTQVQNMIADQAPLIPLFQSKAFYVSRNNITGVETTVDTTGVFRLWDIGRTKK</sequence>
<evidence type="ECO:0000313" key="8">
    <source>
        <dbReference type="Proteomes" id="UP001500305"/>
    </source>
</evidence>
<organism evidence="7 8">
    <name type="scientific">Kitasatospora cystarginea</name>
    <dbReference type="NCBI Taxonomy" id="58350"/>
    <lineage>
        <taxon>Bacteria</taxon>
        <taxon>Bacillati</taxon>
        <taxon>Actinomycetota</taxon>
        <taxon>Actinomycetes</taxon>
        <taxon>Kitasatosporales</taxon>
        <taxon>Streptomycetaceae</taxon>
        <taxon>Kitasatospora</taxon>
    </lineage>
</organism>
<accession>A0ABN3DND2</accession>
<dbReference type="PIRSF" id="PIRSF002741">
    <property type="entry name" value="MppA"/>
    <property type="match status" value="1"/>
</dbReference>
<dbReference type="InterPro" id="IPR039424">
    <property type="entry name" value="SBP_5"/>
</dbReference>
<dbReference type="Gene3D" id="3.10.105.10">
    <property type="entry name" value="Dipeptide-binding Protein, Domain 3"/>
    <property type="match status" value="1"/>
</dbReference>
<dbReference type="Pfam" id="PF00496">
    <property type="entry name" value="SBP_bac_5"/>
    <property type="match status" value="1"/>
</dbReference>
<dbReference type="EMBL" id="BAAATR010000005">
    <property type="protein sequence ID" value="GAA2235766.1"/>
    <property type="molecule type" value="Genomic_DNA"/>
</dbReference>
<evidence type="ECO:0000256" key="1">
    <source>
        <dbReference type="ARBA" id="ARBA00004196"/>
    </source>
</evidence>
<evidence type="ECO:0000256" key="5">
    <source>
        <dbReference type="SAM" id="SignalP"/>
    </source>
</evidence>
<proteinExistence type="inferred from homology"/>